<dbReference type="KEGG" id="ghi:107941527"/>
<dbReference type="InterPro" id="IPR054722">
    <property type="entry name" value="PolX-like_BBD"/>
</dbReference>
<feature type="domain" description="CCHC-type" evidence="2">
    <location>
        <begin position="132"/>
        <end position="148"/>
    </location>
</feature>
<feature type="domain" description="CCHC-type" evidence="2">
    <location>
        <begin position="111"/>
        <end position="127"/>
    </location>
</feature>
<dbReference type="InterPro" id="IPR036875">
    <property type="entry name" value="Znf_CCHC_sf"/>
</dbReference>
<dbReference type="RefSeq" id="XP_016730564.1">
    <property type="nucleotide sequence ID" value="XM_016875075.1"/>
</dbReference>
<proteinExistence type="predicted"/>
<protein>
    <recommendedName>
        <fullName evidence="2">CCHC-type domain-containing protein</fullName>
    </recommendedName>
</protein>
<dbReference type="PaxDb" id="3635-A0A1U8MY97"/>
<name>A0A1U8MY97_GOSHI</name>
<reference evidence="3" key="1">
    <citation type="journal article" date="2020" name="Nat. Genet.">
        <title>Genomic diversifications of five Gossypium allopolyploid species and their impact on cotton improvement.</title>
        <authorList>
            <person name="Chen Z.J."/>
            <person name="Sreedasyam A."/>
            <person name="Ando A."/>
            <person name="Song Q."/>
            <person name="De Santiago L.M."/>
            <person name="Hulse-Kemp A.M."/>
            <person name="Ding M."/>
            <person name="Ye W."/>
            <person name="Kirkbride R.C."/>
            <person name="Jenkins J."/>
            <person name="Plott C."/>
            <person name="Lovell J."/>
            <person name="Lin Y.M."/>
            <person name="Vaughn R."/>
            <person name="Liu B."/>
            <person name="Simpson S."/>
            <person name="Scheffler B.E."/>
            <person name="Wen L."/>
            <person name="Saski C.A."/>
            <person name="Grover C.E."/>
            <person name="Hu G."/>
            <person name="Conover J.L."/>
            <person name="Carlson J.W."/>
            <person name="Shu S."/>
            <person name="Boston L.B."/>
            <person name="Williams M."/>
            <person name="Peterson D.G."/>
            <person name="McGee K."/>
            <person name="Jones D.C."/>
            <person name="Wendel J.F."/>
            <person name="Stelly D.M."/>
            <person name="Grimwood J."/>
            <person name="Schmutz J."/>
        </authorList>
    </citation>
    <scope>NUCLEOTIDE SEQUENCE [LARGE SCALE GENOMIC DNA]</scope>
    <source>
        <strain evidence="3">cv. TM-1</strain>
    </source>
</reference>
<feature type="compositionally biased region" description="Basic and acidic residues" evidence="1">
    <location>
        <begin position="87"/>
        <end position="100"/>
    </location>
</feature>
<dbReference type="GO" id="GO:0003676">
    <property type="term" value="F:nucleic acid binding"/>
    <property type="evidence" value="ECO:0007669"/>
    <property type="project" value="InterPro"/>
</dbReference>
<dbReference type="Proteomes" id="UP000818029">
    <property type="component" value="Chromosome A06"/>
</dbReference>
<dbReference type="SUPFAM" id="SSF57756">
    <property type="entry name" value="Retrovirus zinc finger-like domains"/>
    <property type="match status" value="1"/>
</dbReference>
<dbReference type="STRING" id="3635.A0A1U8MY97"/>
<dbReference type="AlphaFoldDB" id="A0A1U8MY97"/>
<accession>A0A1U8MY97</accession>
<keyword evidence="3" id="KW-1185">Reference proteome</keyword>
<dbReference type="Pfam" id="PF22936">
    <property type="entry name" value="Pol_BBD"/>
    <property type="match status" value="1"/>
</dbReference>
<dbReference type="InterPro" id="IPR001878">
    <property type="entry name" value="Znf_CCHC"/>
</dbReference>
<reference evidence="4" key="2">
    <citation type="submission" date="2025-08" db="UniProtKB">
        <authorList>
            <consortium name="RefSeq"/>
        </authorList>
    </citation>
    <scope>IDENTIFICATION</scope>
</reference>
<dbReference type="Gene3D" id="4.10.60.10">
    <property type="entry name" value="Zinc finger, CCHC-type"/>
    <property type="match status" value="1"/>
</dbReference>
<dbReference type="OrthoDB" id="1002045at2759"/>
<sequence>MATVNSIRLLEEDFSESRVVEKVITTLLEKFESKISSLEDSRDLSAISLSELINSLYALEQMKANRQEDHPEGAFQAKTKEGSSSSQKEKKPWLDKREKPRRDIGKKRFPPCIHCKKTTHLEKYCWYRPNIQCKSCKQFGHVEKVCKNKGKAQGQQQMQAQAAEDFQAQEEHVFTASSFASSSKVRCDWLVDSGCTHHMAADEKLINDLDRSFSSKIKIGNGSIIEAKGRGNVVINTYSGNKVISDVLFVPNIDQNLLSVGQLVEKGYSLAFKNGSYIIEDPYGQKLVTVAMADK</sequence>
<evidence type="ECO:0000259" key="2">
    <source>
        <dbReference type="SMART" id="SM00343"/>
    </source>
</evidence>
<dbReference type="GO" id="GO:0008270">
    <property type="term" value="F:zinc ion binding"/>
    <property type="evidence" value="ECO:0007669"/>
    <property type="project" value="InterPro"/>
</dbReference>
<evidence type="ECO:0000256" key="1">
    <source>
        <dbReference type="SAM" id="MobiDB-lite"/>
    </source>
</evidence>
<dbReference type="PANTHER" id="PTHR35317">
    <property type="entry name" value="OS04G0629600 PROTEIN"/>
    <property type="match status" value="1"/>
</dbReference>
<gene>
    <name evidence="4" type="primary">LOC107941527</name>
</gene>
<dbReference type="GeneID" id="107941527"/>
<feature type="region of interest" description="Disordered" evidence="1">
    <location>
        <begin position="67"/>
        <end position="100"/>
    </location>
</feature>
<organism evidence="3 4">
    <name type="scientific">Gossypium hirsutum</name>
    <name type="common">Upland cotton</name>
    <name type="synonym">Gossypium mexicanum</name>
    <dbReference type="NCBI Taxonomy" id="3635"/>
    <lineage>
        <taxon>Eukaryota</taxon>
        <taxon>Viridiplantae</taxon>
        <taxon>Streptophyta</taxon>
        <taxon>Embryophyta</taxon>
        <taxon>Tracheophyta</taxon>
        <taxon>Spermatophyta</taxon>
        <taxon>Magnoliopsida</taxon>
        <taxon>eudicotyledons</taxon>
        <taxon>Gunneridae</taxon>
        <taxon>Pentapetalae</taxon>
        <taxon>rosids</taxon>
        <taxon>malvids</taxon>
        <taxon>Malvales</taxon>
        <taxon>Malvaceae</taxon>
        <taxon>Malvoideae</taxon>
        <taxon>Gossypium</taxon>
    </lineage>
</organism>
<evidence type="ECO:0000313" key="3">
    <source>
        <dbReference type="Proteomes" id="UP000818029"/>
    </source>
</evidence>
<dbReference type="PANTHER" id="PTHR35317:SF31">
    <property type="entry name" value="DUF4219 DOMAIN-CONTAINING PROTEIN"/>
    <property type="match status" value="1"/>
</dbReference>
<evidence type="ECO:0000313" key="4">
    <source>
        <dbReference type="RefSeq" id="XP_016730564.1"/>
    </source>
</evidence>
<dbReference type="SMART" id="SM00343">
    <property type="entry name" value="ZnF_C2HC"/>
    <property type="match status" value="2"/>
</dbReference>